<protein>
    <submittedName>
        <fullName evidence="2">34456_t:CDS:1</fullName>
    </submittedName>
</protein>
<reference evidence="2 3" key="1">
    <citation type="submission" date="2021-06" db="EMBL/GenBank/DDBJ databases">
        <authorList>
            <person name="Kallberg Y."/>
            <person name="Tangrot J."/>
            <person name="Rosling A."/>
        </authorList>
    </citation>
    <scope>NUCLEOTIDE SEQUENCE [LARGE SCALE GENOMIC DNA]</scope>
    <source>
        <strain evidence="2 3">120-4 pot B 10/14</strain>
    </source>
</reference>
<evidence type="ECO:0000313" key="2">
    <source>
        <dbReference type="EMBL" id="CAG8856405.1"/>
    </source>
</evidence>
<evidence type="ECO:0000256" key="1">
    <source>
        <dbReference type="SAM" id="MobiDB-lite"/>
    </source>
</evidence>
<feature type="compositionally biased region" description="Basic and acidic residues" evidence="1">
    <location>
        <begin position="49"/>
        <end position="59"/>
    </location>
</feature>
<dbReference type="Proteomes" id="UP000789901">
    <property type="component" value="Unassembled WGS sequence"/>
</dbReference>
<dbReference type="EMBL" id="CAJVQB010159673">
    <property type="protein sequence ID" value="CAG8856405.1"/>
    <property type="molecule type" value="Genomic_DNA"/>
</dbReference>
<gene>
    <name evidence="2" type="ORF">GMARGA_LOCUS45226</name>
</gene>
<feature type="region of interest" description="Disordered" evidence="1">
    <location>
        <begin position="48"/>
        <end position="70"/>
    </location>
</feature>
<evidence type="ECO:0000313" key="3">
    <source>
        <dbReference type="Proteomes" id="UP000789901"/>
    </source>
</evidence>
<keyword evidence="3" id="KW-1185">Reference proteome</keyword>
<proteinExistence type="predicted"/>
<comment type="caution">
    <text evidence="2">The sequence shown here is derived from an EMBL/GenBank/DDBJ whole genome shotgun (WGS) entry which is preliminary data.</text>
</comment>
<organism evidence="2 3">
    <name type="scientific">Gigaspora margarita</name>
    <dbReference type="NCBI Taxonomy" id="4874"/>
    <lineage>
        <taxon>Eukaryota</taxon>
        <taxon>Fungi</taxon>
        <taxon>Fungi incertae sedis</taxon>
        <taxon>Mucoromycota</taxon>
        <taxon>Glomeromycotina</taxon>
        <taxon>Glomeromycetes</taxon>
        <taxon>Diversisporales</taxon>
        <taxon>Gigasporaceae</taxon>
        <taxon>Gigaspora</taxon>
    </lineage>
</organism>
<name>A0ABN7XNV7_GIGMA</name>
<feature type="non-terminal residue" evidence="2">
    <location>
        <position position="1"/>
    </location>
</feature>
<sequence length="70" mass="8395">LVTWDYKAQKYKPILNKNGKITNQYHGRIFIKRLSRCLSSAPRYIPVYKAKEPDPERRTTSSSRRKRRNN</sequence>
<accession>A0ABN7XNV7</accession>